<name>A0A940YJ04_9BURK</name>
<dbReference type="NCBIfam" id="NF009466">
    <property type="entry name" value="PRK12826.1-2"/>
    <property type="match status" value="1"/>
</dbReference>
<dbReference type="GO" id="GO:0016491">
    <property type="term" value="F:oxidoreductase activity"/>
    <property type="evidence" value="ECO:0007669"/>
    <property type="project" value="UniProtKB-KW"/>
</dbReference>
<keyword evidence="2" id="KW-0560">Oxidoreductase</keyword>
<dbReference type="RefSeq" id="WP_210800353.1">
    <property type="nucleotide sequence ID" value="NZ_JAGQDE010000002.1"/>
</dbReference>
<dbReference type="Pfam" id="PF13561">
    <property type="entry name" value="adh_short_C2"/>
    <property type="match status" value="1"/>
</dbReference>
<evidence type="ECO:0000313" key="5">
    <source>
        <dbReference type="Proteomes" id="UP000678374"/>
    </source>
</evidence>
<dbReference type="InterPro" id="IPR002347">
    <property type="entry name" value="SDR_fam"/>
</dbReference>
<evidence type="ECO:0000256" key="2">
    <source>
        <dbReference type="ARBA" id="ARBA00023002"/>
    </source>
</evidence>
<dbReference type="Proteomes" id="UP000678374">
    <property type="component" value="Unassembled WGS sequence"/>
</dbReference>
<dbReference type="SMART" id="SM00822">
    <property type="entry name" value="PKS_KR"/>
    <property type="match status" value="1"/>
</dbReference>
<dbReference type="PRINTS" id="PR00080">
    <property type="entry name" value="SDRFAMILY"/>
</dbReference>
<dbReference type="EMBL" id="JAGQDE010000002">
    <property type="protein sequence ID" value="MBQ0957952.1"/>
    <property type="molecule type" value="Genomic_DNA"/>
</dbReference>
<evidence type="ECO:0000313" key="4">
    <source>
        <dbReference type="EMBL" id="MBQ0957952.1"/>
    </source>
</evidence>
<dbReference type="InterPro" id="IPR036291">
    <property type="entry name" value="NAD(P)-bd_dom_sf"/>
</dbReference>
<dbReference type="PANTHER" id="PTHR42879:SF2">
    <property type="entry name" value="3-OXOACYL-[ACYL-CARRIER-PROTEIN] REDUCTASE FABG"/>
    <property type="match status" value="1"/>
</dbReference>
<dbReference type="FunFam" id="3.40.50.720:FF:000173">
    <property type="entry name" value="3-oxoacyl-[acyl-carrier protein] reductase"/>
    <property type="match status" value="1"/>
</dbReference>
<dbReference type="InterPro" id="IPR050259">
    <property type="entry name" value="SDR"/>
</dbReference>
<dbReference type="GO" id="GO:0032787">
    <property type="term" value="P:monocarboxylic acid metabolic process"/>
    <property type="evidence" value="ECO:0007669"/>
    <property type="project" value="UniProtKB-ARBA"/>
</dbReference>
<feature type="domain" description="Ketoreductase" evidence="3">
    <location>
        <begin position="11"/>
        <end position="193"/>
    </location>
</feature>
<dbReference type="SUPFAM" id="SSF51735">
    <property type="entry name" value="NAD(P)-binding Rossmann-fold domains"/>
    <property type="match status" value="1"/>
</dbReference>
<comment type="caution">
    <text evidence="4">The sequence shown here is derived from an EMBL/GenBank/DDBJ whole genome shotgun (WGS) entry which is preliminary data.</text>
</comment>
<evidence type="ECO:0000259" key="3">
    <source>
        <dbReference type="SMART" id="SM00822"/>
    </source>
</evidence>
<reference evidence="4" key="1">
    <citation type="submission" date="2021-04" db="EMBL/GenBank/DDBJ databases">
        <title>The genome sequence of Ideonella sp. 4Y11.</title>
        <authorList>
            <person name="Liu Y."/>
        </authorList>
    </citation>
    <scope>NUCLEOTIDE SEQUENCE</scope>
    <source>
        <strain evidence="4">4Y11</strain>
    </source>
</reference>
<comment type="similarity">
    <text evidence="1">Belongs to the short-chain dehydrogenases/reductases (SDR) family.</text>
</comment>
<dbReference type="AlphaFoldDB" id="A0A940YJ04"/>
<proteinExistence type="inferred from homology"/>
<protein>
    <submittedName>
        <fullName evidence="4">3-oxoacyl-ACP reductase FabG</fullName>
    </submittedName>
</protein>
<dbReference type="PRINTS" id="PR00081">
    <property type="entry name" value="GDHRDH"/>
</dbReference>
<dbReference type="Gene3D" id="3.40.50.720">
    <property type="entry name" value="NAD(P)-binding Rossmann-like Domain"/>
    <property type="match status" value="1"/>
</dbReference>
<gene>
    <name evidence="4" type="ORF">KAK06_03175</name>
</gene>
<dbReference type="PROSITE" id="PS00061">
    <property type="entry name" value="ADH_SHORT"/>
    <property type="match status" value="1"/>
</dbReference>
<dbReference type="InterPro" id="IPR020904">
    <property type="entry name" value="Sc_DH/Rdtase_CS"/>
</dbReference>
<organism evidence="4 5">
    <name type="scientific">Ideonella aquatica</name>
    <dbReference type="NCBI Taxonomy" id="2824119"/>
    <lineage>
        <taxon>Bacteria</taxon>
        <taxon>Pseudomonadati</taxon>
        <taxon>Pseudomonadota</taxon>
        <taxon>Betaproteobacteria</taxon>
        <taxon>Burkholderiales</taxon>
        <taxon>Sphaerotilaceae</taxon>
        <taxon>Ideonella</taxon>
    </lineage>
</organism>
<accession>A0A940YJ04</accession>
<keyword evidence="5" id="KW-1185">Reference proteome</keyword>
<dbReference type="InterPro" id="IPR057326">
    <property type="entry name" value="KR_dom"/>
</dbReference>
<dbReference type="PANTHER" id="PTHR42879">
    <property type="entry name" value="3-OXOACYL-(ACYL-CARRIER-PROTEIN) REDUCTASE"/>
    <property type="match status" value="1"/>
</dbReference>
<evidence type="ECO:0000256" key="1">
    <source>
        <dbReference type="ARBA" id="ARBA00006484"/>
    </source>
</evidence>
<sequence length="252" mass="26647">MNWTSDLCRGRTALVTGGARGIGAAIAVNLARHGAQLVVNARTDSAELAQTIEEISALGAPVLASVGDVSDAAYVARLAAAAQERFGGVDILVNNAGVIRDKPLAFMKEEEWREVLGVSLDGAFHCSKAFVKGMMKRRWGRIINVSSISALSGRPGQANYSAAKAGLIGFAKSLAREVAPYNVLVNTAVVGLVDTRMTRQIPRDTLEEIAAMVPLQRVGQPREVADVCLFLASEMSSYLTATEINVSGGAYI</sequence>